<comment type="caution">
    <text evidence="3">The sequence shown here is derived from an EMBL/GenBank/DDBJ whole genome shotgun (WGS) entry which is preliminary data.</text>
</comment>
<name>A0ABD1ZQ29_9MARC</name>
<feature type="domain" description="LOB" evidence="2">
    <location>
        <begin position="7"/>
        <end position="110"/>
    </location>
</feature>
<evidence type="ECO:0000256" key="1">
    <source>
        <dbReference type="ARBA" id="ARBA00005474"/>
    </source>
</evidence>
<evidence type="ECO:0000313" key="3">
    <source>
        <dbReference type="EMBL" id="KAL2653549.1"/>
    </source>
</evidence>
<proteinExistence type="inferred from homology"/>
<gene>
    <name evidence="3" type="ORF">R1flu_021677</name>
</gene>
<dbReference type="AlphaFoldDB" id="A0ABD1ZQ29"/>
<evidence type="ECO:0000313" key="4">
    <source>
        <dbReference type="Proteomes" id="UP001605036"/>
    </source>
</evidence>
<dbReference type="InterPro" id="IPR004883">
    <property type="entry name" value="LOB"/>
</dbReference>
<dbReference type="EMBL" id="JBHFFA010000001">
    <property type="protein sequence ID" value="KAL2653549.1"/>
    <property type="molecule type" value="Genomic_DNA"/>
</dbReference>
<accession>A0ABD1ZQ29</accession>
<reference evidence="3 4" key="1">
    <citation type="submission" date="2024-09" db="EMBL/GenBank/DDBJ databases">
        <title>Chromosome-scale assembly of Riccia fluitans.</title>
        <authorList>
            <person name="Paukszto L."/>
            <person name="Sawicki J."/>
            <person name="Karawczyk K."/>
            <person name="Piernik-Szablinska J."/>
            <person name="Szczecinska M."/>
            <person name="Mazdziarz M."/>
        </authorList>
    </citation>
    <scope>NUCLEOTIDE SEQUENCE [LARGE SCALE GENOMIC DNA]</scope>
    <source>
        <strain evidence="3">Rf_01</strain>
        <tissue evidence="3">Aerial parts of the thallus</tissue>
    </source>
</reference>
<comment type="similarity">
    <text evidence="1">Belongs to the LOB domain-containing protein family.</text>
</comment>
<protein>
    <recommendedName>
        <fullName evidence="2">LOB domain-containing protein</fullName>
    </recommendedName>
</protein>
<organism evidence="3 4">
    <name type="scientific">Riccia fluitans</name>
    <dbReference type="NCBI Taxonomy" id="41844"/>
    <lineage>
        <taxon>Eukaryota</taxon>
        <taxon>Viridiplantae</taxon>
        <taxon>Streptophyta</taxon>
        <taxon>Embryophyta</taxon>
        <taxon>Marchantiophyta</taxon>
        <taxon>Marchantiopsida</taxon>
        <taxon>Marchantiidae</taxon>
        <taxon>Marchantiales</taxon>
        <taxon>Ricciaceae</taxon>
        <taxon>Riccia</taxon>
    </lineage>
</organism>
<sequence>MGSPPNAACAACKFQRRKCAAECPLAPWFPPDQPKRFANVHKLFGVANVLKLFRENQGNLEALVRSIVYEAEARERDPVNGAYGTLQMLQEREEFLLHQKERLTRVRDVMEMEEMKLSRHQMYLPLTASPQYGSGSVASSGLGATSAYLNYTPHGSVPASALWEMQMGMTTAGLQSSYGKQPQTMYNQYGGVPTPDQAYYYGVGGTPMYLSPPHQFAAQRSQDLQQTFQQHFQNPPAVICNQEPEIPIKGNSMIGVKSDHDNQHYDMRNFLSLTNNRNLNF</sequence>
<dbReference type="PANTHER" id="PTHR31301:SF21">
    <property type="entry name" value="LOB DOMAIN-CONTAINING PROTEIN 27-RELATED"/>
    <property type="match status" value="1"/>
</dbReference>
<dbReference type="PANTHER" id="PTHR31301">
    <property type="entry name" value="LOB DOMAIN-CONTAINING PROTEIN 4-RELATED"/>
    <property type="match status" value="1"/>
</dbReference>
<dbReference type="Proteomes" id="UP001605036">
    <property type="component" value="Unassembled WGS sequence"/>
</dbReference>
<keyword evidence="4" id="KW-1185">Reference proteome</keyword>
<dbReference type="Pfam" id="PF03195">
    <property type="entry name" value="LOB"/>
    <property type="match status" value="1"/>
</dbReference>
<dbReference type="PROSITE" id="PS50891">
    <property type="entry name" value="LOB"/>
    <property type="match status" value="1"/>
</dbReference>
<evidence type="ECO:0000259" key="2">
    <source>
        <dbReference type="PROSITE" id="PS50891"/>
    </source>
</evidence>